<comment type="caution">
    <text evidence="8">The sequence shown here is derived from an EMBL/GenBank/DDBJ whole genome shotgun (WGS) entry which is preliminary data.</text>
</comment>
<dbReference type="InterPro" id="IPR002716">
    <property type="entry name" value="PIN_dom"/>
</dbReference>
<keyword evidence="4" id="KW-0378">Hydrolase</keyword>
<keyword evidence="3" id="KW-0479">Metal-binding</keyword>
<comment type="cofactor">
    <cofactor evidence="1">
        <name>Mg(2+)</name>
        <dbReference type="ChEBI" id="CHEBI:18420"/>
    </cofactor>
</comment>
<evidence type="ECO:0000313" key="8">
    <source>
        <dbReference type="EMBL" id="GAH16126.1"/>
    </source>
</evidence>
<accession>X1D5U7</accession>
<dbReference type="GO" id="GO:0004518">
    <property type="term" value="F:nuclease activity"/>
    <property type="evidence" value="ECO:0007669"/>
    <property type="project" value="UniProtKB-KW"/>
</dbReference>
<dbReference type="InterPro" id="IPR050556">
    <property type="entry name" value="Type_II_TA_system_RNase"/>
</dbReference>
<keyword evidence="2" id="KW-0540">Nuclease</keyword>
<name>X1D5U7_9ZZZZ</name>
<evidence type="ECO:0000259" key="7">
    <source>
        <dbReference type="Pfam" id="PF01850"/>
    </source>
</evidence>
<organism evidence="8">
    <name type="scientific">marine sediment metagenome</name>
    <dbReference type="NCBI Taxonomy" id="412755"/>
    <lineage>
        <taxon>unclassified sequences</taxon>
        <taxon>metagenomes</taxon>
        <taxon>ecological metagenomes</taxon>
    </lineage>
</organism>
<dbReference type="AlphaFoldDB" id="X1D5U7"/>
<dbReference type="PANTHER" id="PTHR33653">
    <property type="entry name" value="RIBONUCLEASE VAPC2"/>
    <property type="match status" value="1"/>
</dbReference>
<dbReference type="Pfam" id="PF01850">
    <property type="entry name" value="PIN"/>
    <property type="match status" value="1"/>
</dbReference>
<reference evidence="8" key="1">
    <citation type="journal article" date="2014" name="Front. Microbiol.">
        <title>High frequency of phylogenetically diverse reductive dehalogenase-homologous genes in deep subseafloor sedimentary metagenomes.</title>
        <authorList>
            <person name="Kawai M."/>
            <person name="Futagami T."/>
            <person name="Toyoda A."/>
            <person name="Takaki Y."/>
            <person name="Nishi S."/>
            <person name="Hori S."/>
            <person name="Arai W."/>
            <person name="Tsubouchi T."/>
            <person name="Morono Y."/>
            <person name="Uchiyama I."/>
            <person name="Ito T."/>
            <person name="Fujiyama A."/>
            <person name="Inagaki F."/>
            <person name="Takami H."/>
        </authorList>
    </citation>
    <scope>NUCLEOTIDE SEQUENCE</scope>
    <source>
        <strain evidence="8">Expedition CK06-06</strain>
    </source>
</reference>
<gene>
    <name evidence="8" type="ORF">S01H4_52944</name>
</gene>
<evidence type="ECO:0000256" key="4">
    <source>
        <dbReference type="ARBA" id="ARBA00022801"/>
    </source>
</evidence>
<evidence type="ECO:0000256" key="6">
    <source>
        <dbReference type="ARBA" id="ARBA00038093"/>
    </source>
</evidence>
<dbReference type="SUPFAM" id="SSF88723">
    <property type="entry name" value="PIN domain-like"/>
    <property type="match status" value="1"/>
</dbReference>
<dbReference type="CDD" id="cd09881">
    <property type="entry name" value="PIN_VapC4-5_FitB-like"/>
    <property type="match status" value="1"/>
</dbReference>
<comment type="similarity">
    <text evidence="6">Belongs to the PINc/VapC protein family.</text>
</comment>
<keyword evidence="5" id="KW-0460">Magnesium</keyword>
<evidence type="ECO:0000256" key="3">
    <source>
        <dbReference type="ARBA" id="ARBA00022723"/>
    </source>
</evidence>
<evidence type="ECO:0000256" key="5">
    <source>
        <dbReference type="ARBA" id="ARBA00022842"/>
    </source>
</evidence>
<evidence type="ECO:0000256" key="2">
    <source>
        <dbReference type="ARBA" id="ARBA00022722"/>
    </source>
</evidence>
<dbReference type="GO" id="GO:0016787">
    <property type="term" value="F:hydrolase activity"/>
    <property type="evidence" value="ECO:0007669"/>
    <property type="project" value="UniProtKB-KW"/>
</dbReference>
<dbReference type="InterPro" id="IPR029060">
    <property type="entry name" value="PIN-like_dom_sf"/>
</dbReference>
<dbReference type="GO" id="GO:0046872">
    <property type="term" value="F:metal ion binding"/>
    <property type="evidence" value="ECO:0007669"/>
    <property type="project" value="UniProtKB-KW"/>
</dbReference>
<dbReference type="PANTHER" id="PTHR33653:SF1">
    <property type="entry name" value="RIBONUCLEASE VAPC2"/>
    <property type="match status" value="1"/>
</dbReference>
<dbReference type="EMBL" id="BART01030296">
    <property type="protein sequence ID" value="GAH16126.1"/>
    <property type="molecule type" value="Genomic_DNA"/>
</dbReference>
<evidence type="ECO:0000256" key="1">
    <source>
        <dbReference type="ARBA" id="ARBA00001946"/>
    </source>
</evidence>
<proteinExistence type="inferred from homology"/>
<sequence length="138" mass="15547">MTAAYMLDTNICSYIMRKQPVSLLQTLQLHSDKRDSIFISAITYAELRFGAIGRKASPRHNLIVDEFIERIDHVLPYDKSAVEKTAELRKYLAEKGAPIGSNDSMIAGNALAADCILVTNNTREFSRVQCLRLENWAL</sequence>
<dbReference type="Gene3D" id="3.40.50.1010">
    <property type="entry name" value="5'-nuclease"/>
    <property type="match status" value="1"/>
</dbReference>
<feature type="domain" description="PIN" evidence="7">
    <location>
        <begin position="5"/>
        <end position="128"/>
    </location>
</feature>
<protein>
    <recommendedName>
        <fullName evidence="7">PIN domain-containing protein</fullName>
    </recommendedName>
</protein>